<sequence>MTMSNDDDNVSSNPIEQALAVIEKGHQLAGHFPSKAMMDRARRVLDGRLTAADAEAEMNRELACIVARERVSRKALKGV</sequence>
<dbReference type="Proteomes" id="UP000186456">
    <property type="component" value="Unassembled WGS sequence"/>
</dbReference>
<reference evidence="1 2" key="1">
    <citation type="submission" date="2016-10" db="EMBL/GenBank/DDBJ databases">
        <authorList>
            <person name="de Groot N.N."/>
        </authorList>
    </citation>
    <scope>NUCLEOTIDE SEQUENCE [LARGE SCALE GENOMIC DNA]</scope>
    <source>
        <strain evidence="1 2">StLB037</strain>
    </source>
</reference>
<protein>
    <recommendedName>
        <fullName evidence="3">Antitoxin VbhA domain-containing protein</fullName>
    </recommendedName>
</protein>
<accession>A0A1H0R2E2</accession>
<evidence type="ECO:0000313" key="2">
    <source>
        <dbReference type="Proteomes" id="UP000186456"/>
    </source>
</evidence>
<dbReference type="AlphaFoldDB" id="A0A1H0R2E2"/>
<organism evidence="1 2">
    <name type="scientific">Microbacterium testaceum (strain StLB037)</name>
    <dbReference type="NCBI Taxonomy" id="979556"/>
    <lineage>
        <taxon>Bacteria</taxon>
        <taxon>Bacillati</taxon>
        <taxon>Actinomycetota</taxon>
        <taxon>Actinomycetes</taxon>
        <taxon>Micrococcales</taxon>
        <taxon>Microbacteriaceae</taxon>
        <taxon>Microbacterium</taxon>
    </lineage>
</organism>
<proteinExistence type="predicted"/>
<dbReference type="EMBL" id="FNJN01000006">
    <property type="protein sequence ID" value="SDP23703.1"/>
    <property type="molecule type" value="Genomic_DNA"/>
</dbReference>
<gene>
    <name evidence="1" type="ORF">SAMN04487788_2621</name>
</gene>
<evidence type="ECO:0000313" key="1">
    <source>
        <dbReference type="EMBL" id="SDP23703.1"/>
    </source>
</evidence>
<name>A0A1H0R2E2_MICTS</name>
<evidence type="ECO:0008006" key="3">
    <source>
        <dbReference type="Google" id="ProtNLM"/>
    </source>
</evidence>